<comment type="caution">
    <text evidence="2">The sequence shown here is derived from an EMBL/GenBank/DDBJ whole genome shotgun (WGS) entry which is preliminary data.</text>
</comment>
<proteinExistence type="predicted"/>
<evidence type="ECO:0000313" key="3">
    <source>
        <dbReference type="Proteomes" id="UP000824120"/>
    </source>
</evidence>
<keyword evidence="3" id="KW-1185">Reference proteome</keyword>
<dbReference type="Proteomes" id="UP000824120">
    <property type="component" value="Chromosome 7"/>
</dbReference>
<keyword evidence="1" id="KW-0812">Transmembrane</keyword>
<sequence>MDSQLLIFRDPCVRKNFDKLFPSYCLGIWVHLVVPFVASTFRNLLDIALCVASRALSLSTPLLGIKARPSSPEGGARFHIRFTLFSMCSQRYSPPEPAFSFSAAKPHKVKPKFYIDKLVWERKDAMAAQKRAEEAQARSKHKKVVDPRAMMISSYKAPNDDSIFADLSPIVEDLTISDHEK</sequence>
<dbReference type="AlphaFoldDB" id="A0A9J5Y561"/>
<name>A0A9J5Y561_SOLCO</name>
<keyword evidence="1" id="KW-0472">Membrane</keyword>
<feature type="transmembrane region" description="Helical" evidence="1">
    <location>
        <begin position="21"/>
        <end position="38"/>
    </location>
</feature>
<accession>A0A9J5Y561</accession>
<protein>
    <submittedName>
        <fullName evidence="2">Uncharacterized protein</fullName>
    </submittedName>
</protein>
<keyword evidence="1" id="KW-1133">Transmembrane helix</keyword>
<evidence type="ECO:0000256" key="1">
    <source>
        <dbReference type="SAM" id="Phobius"/>
    </source>
</evidence>
<organism evidence="2 3">
    <name type="scientific">Solanum commersonii</name>
    <name type="common">Commerson's wild potato</name>
    <name type="synonym">Commerson's nightshade</name>
    <dbReference type="NCBI Taxonomy" id="4109"/>
    <lineage>
        <taxon>Eukaryota</taxon>
        <taxon>Viridiplantae</taxon>
        <taxon>Streptophyta</taxon>
        <taxon>Embryophyta</taxon>
        <taxon>Tracheophyta</taxon>
        <taxon>Spermatophyta</taxon>
        <taxon>Magnoliopsida</taxon>
        <taxon>eudicotyledons</taxon>
        <taxon>Gunneridae</taxon>
        <taxon>Pentapetalae</taxon>
        <taxon>asterids</taxon>
        <taxon>lamiids</taxon>
        <taxon>Solanales</taxon>
        <taxon>Solanaceae</taxon>
        <taxon>Solanoideae</taxon>
        <taxon>Solaneae</taxon>
        <taxon>Solanum</taxon>
    </lineage>
</organism>
<reference evidence="2 3" key="1">
    <citation type="submission" date="2020-09" db="EMBL/GenBank/DDBJ databases">
        <title>De no assembly of potato wild relative species, Solanum commersonii.</title>
        <authorList>
            <person name="Cho K."/>
        </authorList>
    </citation>
    <scope>NUCLEOTIDE SEQUENCE [LARGE SCALE GENOMIC DNA]</scope>
    <source>
        <strain evidence="2">LZ3.2</strain>
        <tissue evidence="2">Leaf</tissue>
    </source>
</reference>
<evidence type="ECO:0000313" key="2">
    <source>
        <dbReference type="EMBL" id="KAG5595039.1"/>
    </source>
</evidence>
<gene>
    <name evidence="2" type="ORF">H5410_036271</name>
</gene>
<dbReference type="EMBL" id="JACXVP010000007">
    <property type="protein sequence ID" value="KAG5595039.1"/>
    <property type="molecule type" value="Genomic_DNA"/>
</dbReference>